<evidence type="ECO:0000256" key="2">
    <source>
        <dbReference type="ARBA" id="ARBA00022614"/>
    </source>
</evidence>
<reference evidence="8 9" key="1">
    <citation type="journal article" date="2014" name="Nat. Genet.">
        <title>Genome sequence of the hot pepper provides insights into the evolution of pungency in Capsicum species.</title>
        <authorList>
            <person name="Kim S."/>
            <person name="Park M."/>
            <person name="Yeom S.I."/>
            <person name="Kim Y.M."/>
            <person name="Lee J.M."/>
            <person name="Lee H.A."/>
            <person name="Seo E."/>
            <person name="Choi J."/>
            <person name="Cheong K."/>
            <person name="Kim K.T."/>
            <person name="Jung K."/>
            <person name="Lee G.W."/>
            <person name="Oh S.K."/>
            <person name="Bae C."/>
            <person name="Kim S.B."/>
            <person name="Lee H.Y."/>
            <person name="Kim S.Y."/>
            <person name="Kim M.S."/>
            <person name="Kang B.C."/>
            <person name="Jo Y.D."/>
            <person name="Yang H.B."/>
            <person name="Jeong H.J."/>
            <person name="Kang W.H."/>
            <person name="Kwon J.K."/>
            <person name="Shin C."/>
            <person name="Lim J.Y."/>
            <person name="Park J.H."/>
            <person name="Huh J.H."/>
            <person name="Kim J.S."/>
            <person name="Kim B.D."/>
            <person name="Cohen O."/>
            <person name="Paran I."/>
            <person name="Suh M.C."/>
            <person name="Lee S.B."/>
            <person name="Kim Y.K."/>
            <person name="Shin Y."/>
            <person name="Noh S.J."/>
            <person name="Park J."/>
            <person name="Seo Y.S."/>
            <person name="Kwon S.Y."/>
            <person name="Kim H.A."/>
            <person name="Park J.M."/>
            <person name="Kim H.J."/>
            <person name="Choi S.B."/>
            <person name="Bosland P.W."/>
            <person name="Reeves G."/>
            <person name="Jo S.H."/>
            <person name="Lee B.W."/>
            <person name="Cho H.T."/>
            <person name="Choi H.S."/>
            <person name="Lee M.S."/>
            <person name="Yu Y."/>
            <person name="Do Choi Y."/>
            <person name="Park B.S."/>
            <person name="van Deynze A."/>
            <person name="Ashrafi H."/>
            <person name="Hill T."/>
            <person name="Kim W.T."/>
            <person name="Pai H.S."/>
            <person name="Ahn H.K."/>
            <person name="Yeam I."/>
            <person name="Giovannoni J.J."/>
            <person name="Rose J.K."/>
            <person name="Sorensen I."/>
            <person name="Lee S.J."/>
            <person name="Kim R.W."/>
            <person name="Choi I.Y."/>
            <person name="Choi B.S."/>
            <person name="Lim J.S."/>
            <person name="Lee Y.H."/>
            <person name="Choi D."/>
        </authorList>
    </citation>
    <scope>NUCLEOTIDE SEQUENCE [LARGE SCALE GENOMIC DNA]</scope>
    <source>
        <strain evidence="9">cv. CM334</strain>
    </source>
</reference>
<evidence type="ECO:0000256" key="4">
    <source>
        <dbReference type="ARBA" id="ARBA00022741"/>
    </source>
</evidence>
<keyword evidence="4" id="KW-0547">Nucleotide-binding</keyword>
<keyword evidence="9" id="KW-1185">Reference proteome</keyword>
<feature type="domain" description="Disease resistance N-terminal" evidence="7">
    <location>
        <begin position="1"/>
        <end position="48"/>
    </location>
</feature>
<evidence type="ECO:0000256" key="6">
    <source>
        <dbReference type="ARBA" id="ARBA00022840"/>
    </source>
</evidence>
<dbReference type="Pfam" id="PF18052">
    <property type="entry name" value="Rx_N"/>
    <property type="match status" value="1"/>
</dbReference>
<dbReference type="Proteomes" id="UP000222542">
    <property type="component" value="Unassembled WGS sequence"/>
</dbReference>
<evidence type="ECO:0000256" key="1">
    <source>
        <dbReference type="ARBA" id="ARBA00008894"/>
    </source>
</evidence>
<evidence type="ECO:0000313" key="9">
    <source>
        <dbReference type="Proteomes" id="UP000222542"/>
    </source>
</evidence>
<organism evidence="8 9">
    <name type="scientific">Capsicum annuum</name>
    <name type="common">Capsicum pepper</name>
    <dbReference type="NCBI Taxonomy" id="4072"/>
    <lineage>
        <taxon>Eukaryota</taxon>
        <taxon>Viridiplantae</taxon>
        <taxon>Streptophyta</taxon>
        <taxon>Embryophyta</taxon>
        <taxon>Tracheophyta</taxon>
        <taxon>Spermatophyta</taxon>
        <taxon>Magnoliopsida</taxon>
        <taxon>eudicotyledons</taxon>
        <taxon>Gunneridae</taxon>
        <taxon>Pentapetalae</taxon>
        <taxon>asterids</taxon>
        <taxon>lamiids</taxon>
        <taxon>Solanales</taxon>
        <taxon>Solanaceae</taxon>
        <taxon>Solanoideae</taxon>
        <taxon>Capsiceae</taxon>
        <taxon>Capsicum</taxon>
    </lineage>
</organism>
<evidence type="ECO:0000313" key="8">
    <source>
        <dbReference type="EMBL" id="PHT75742.1"/>
    </source>
</evidence>
<dbReference type="InterPro" id="IPR041118">
    <property type="entry name" value="Rx_N"/>
</dbReference>
<comment type="similarity">
    <text evidence="1">Belongs to the disease resistance NB-LRR family.</text>
</comment>
<name>A0A2G2Z146_CAPAN</name>
<dbReference type="Gramene" id="PHT75742">
    <property type="protein sequence ID" value="PHT75742"/>
    <property type="gene ID" value="T459_19264"/>
</dbReference>
<evidence type="ECO:0000259" key="7">
    <source>
        <dbReference type="Pfam" id="PF18052"/>
    </source>
</evidence>
<sequence length="148" mass="16967">MVAFLKDVDKRQQRDETVSGWVKEVRILAFDAEDVIDEFLSQIDTTHWNSLHFFQYFKIRYHIGSHIKKIKKQVIEVKESKDRYVVNGLMMSEDALTASSYRGTGGISSRGPGATSPFVREDDIVGIEHDVEQLMKLQNYNDIVGIIS</sequence>
<keyword evidence="5" id="KW-0611">Plant defense</keyword>
<dbReference type="PANTHER" id="PTHR19338:SF32">
    <property type="entry name" value="OS06G0287500 PROTEIN"/>
    <property type="match status" value="1"/>
</dbReference>
<gene>
    <name evidence="8" type="ORF">T459_19264</name>
</gene>
<dbReference type="EMBL" id="AYRZ02000007">
    <property type="protein sequence ID" value="PHT75742.1"/>
    <property type="molecule type" value="Genomic_DNA"/>
</dbReference>
<dbReference type="STRING" id="4072.A0A2G2Z146"/>
<dbReference type="GO" id="GO:0005524">
    <property type="term" value="F:ATP binding"/>
    <property type="evidence" value="ECO:0007669"/>
    <property type="project" value="UniProtKB-KW"/>
</dbReference>
<evidence type="ECO:0000256" key="3">
    <source>
        <dbReference type="ARBA" id="ARBA00022737"/>
    </source>
</evidence>
<dbReference type="AlphaFoldDB" id="A0A2G2Z146"/>
<dbReference type="PANTHER" id="PTHR19338">
    <property type="entry name" value="TRANSLOCASE OF INNER MITOCHONDRIAL MEMBRANE 13 HOMOLOG"/>
    <property type="match status" value="1"/>
</dbReference>
<dbReference type="InterPro" id="IPR038005">
    <property type="entry name" value="RX-like_CC"/>
</dbReference>
<comment type="caution">
    <text evidence="8">The sequence shown here is derived from an EMBL/GenBank/DDBJ whole genome shotgun (WGS) entry which is preliminary data.</text>
</comment>
<proteinExistence type="inferred from homology"/>
<keyword evidence="2" id="KW-0433">Leucine-rich repeat</keyword>
<dbReference type="CDD" id="cd14798">
    <property type="entry name" value="RX-CC_like"/>
    <property type="match status" value="1"/>
</dbReference>
<evidence type="ECO:0000256" key="5">
    <source>
        <dbReference type="ARBA" id="ARBA00022821"/>
    </source>
</evidence>
<reference evidence="8 9" key="2">
    <citation type="journal article" date="2017" name="Genome Biol.">
        <title>New reference genome sequences of hot pepper reveal the massive evolution of plant disease-resistance genes by retroduplication.</title>
        <authorList>
            <person name="Kim S."/>
            <person name="Park J."/>
            <person name="Yeom S.I."/>
            <person name="Kim Y.M."/>
            <person name="Seo E."/>
            <person name="Kim K.T."/>
            <person name="Kim M.S."/>
            <person name="Lee J.M."/>
            <person name="Cheong K."/>
            <person name="Shin H.S."/>
            <person name="Kim S.B."/>
            <person name="Han K."/>
            <person name="Lee J."/>
            <person name="Park M."/>
            <person name="Lee H.A."/>
            <person name="Lee H.Y."/>
            <person name="Lee Y."/>
            <person name="Oh S."/>
            <person name="Lee J.H."/>
            <person name="Choi E."/>
            <person name="Choi E."/>
            <person name="Lee S.E."/>
            <person name="Jeon J."/>
            <person name="Kim H."/>
            <person name="Choi G."/>
            <person name="Song H."/>
            <person name="Lee J."/>
            <person name="Lee S.C."/>
            <person name="Kwon J.K."/>
            <person name="Lee H.Y."/>
            <person name="Koo N."/>
            <person name="Hong Y."/>
            <person name="Kim R.W."/>
            <person name="Kang W.H."/>
            <person name="Huh J.H."/>
            <person name="Kang B.C."/>
            <person name="Yang T.J."/>
            <person name="Lee Y.H."/>
            <person name="Bennetzen J.L."/>
            <person name="Choi D."/>
        </authorList>
    </citation>
    <scope>NUCLEOTIDE SEQUENCE [LARGE SCALE GENOMIC DNA]</scope>
    <source>
        <strain evidence="9">cv. CM334</strain>
    </source>
</reference>
<dbReference type="GO" id="GO:0006952">
    <property type="term" value="P:defense response"/>
    <property type="evidence" value="ECO:0007669"/>
    <property type="project" value="UniProtKB-KW"/>
</dbReference>
<dbReference type="Gene3D" id="1.20.5.4130">
    <property type="match status" value="1"/>
</dbReference>
<keyword evidence="3" id="KW-0677">Repeat</keyword>
<keyword evidence="6" id="KW-0067">ATP-binding</keyword>
<accession>A0A2G2Z146</accession>
<protein>
    <recommendedName>
        <fullName evidence="7">Disease resistance N-terminal domain-containing protein</fullName>
    </recommendedName>
</protein>